<evidence type="ECO:0000256" key="2">
    <source>
        <dbReference type="SAM" id="SignalP"/>
    </source>
</evidence>
<dbReference type="RefSeq" id="WP_150939297.1">
    <property type="nucleotide sequence ID" value="NZ_WAAT01000045.1"/>
</dbReference>
<evidence type="ECO:0000256" key="1">
    <source>
        <dbReference type="SAM" id="Coils"/>
    </source>
</evidence>
<evidence type="ECO:0008006" key="5">
    <source>
        <dbReference type="Google" id="ProtNLM"/>
    </source>
</evidence>
<comment type="caution">
    <text evidence="3">The sequence shown here is derived from an EMBL/GenBank/DDBJ whole genome shotgun (WGS) entry which is preliminary data.</text>
</comment>
<gene>
    <name evidence="3" type="ORF">F6U93_09790</name>
</gene>
<accession>A0A6N6MBI9</accession>
<organism evidence="3 4">
    <name type="scientific">Pseudotamlana haliotis</name>
    <dbReference type="NCBI Taxonomy" id="2614804"/>
    <lineage>
        <taxon>Bacteria</taxon>
        <taxon>Pseudomonadati</taxon>
        <taxon>Bacteroidota</taxon>
        <taxon>Flavobacteriia</taxon>
        <taxon>Flavobacteriales</taxon>
        <taxon>Flavobacteriaceae</taxon>
        <taxon>Pseudotamlana</taxon>
    </lineage>
</organism>
<keyword evidence="2" id="KW-0732">Signal</keyword>
<name>A0A6N6MBI9_9FLAO</name>
<feature type="chain" id="PRO_5026719332" description="DUF3829 domain-containing protein" evidence="2">
    <location>
        <begin position="21"/>
        <end position="326"/>
    </location>
</feature>
<dbReference type="AlphaFoldDB" id="A0A6N6MBI9"/>
<dbReference type="Proteomes" id="UP000441333">
    <property type="component" value="Unassembled WGS sequence"/>
</dbReference>
<evidence type="ECO:0000313" key="4">
    <source>
        <dbReference type="Proteomes" id="UP000441333"/>
    </source>
</evidence>
<feature type="signal peptide" evidence="2">
    <location>
        <begin position="1"/>
        <end position="20"/>
    </location>
</feature>
<proteinExistence type="predicted"/>
<keyword evidence="4" id="KW-1185">Reference proteome</keyword>
<reference evidence="3 4" key="1">
    <citation type="submission" date="2019-09" db="EMBL/GenBank/DDBJ databases">
        <authorList>
            <person name="Cao W.R."/>
        </authorList>
    </citation>
    <scope>NUCLEOTIDE SEQUENCE [LARGE SCALE GENOMIC DNA]</scope>
    <source>
        <strain evidence="3 4">B1N29</strain>
    </source>
</reference>
<feature type="coiled-coil region" evidence="1">
    <location>
        <begin position="56"/>
        <end position="90"/>
    </location>
</feature>
<evidence type="ECO:0000313" key="3">
    <source>
        <dbReference type="EMBL" id="KAB1067571.1"/>
    </source>
</evidence>
<sequence>MKITKFIIVIFLLFPLLSYTQTDDNPVLKSYLNNFNQKIKPQYEKNIKAVYKLDSLKFKIDKIEDYEIQLKLLQTQLKETEKLFQAIIKEPKPTGLDEYNVSQFIYDTSIKHIEEINKAIGPIDNNQKKFIALVEMTNKNNIIESKTDLFKIWDVYLSFKKLNKYHNDLSIEIHKYSNMLEYEKENNYSGLNCERLMSYLKFCDDFDTVAKNNYIKTKDSIVKLYYLLPAKYQSIKIIPTLKEEEVILSSDSREEKNRKIAIQSENTLNRMYNELFREFRGHYSDDLFDPSYANFHKSNHLGAYYTDFTEQLREKITKIKQDKNCN</sequence>
<protein>
    <recommendedName>
        <fullName evidence="5">DUF3829 domain-containing protein</fullName>
    </recommendedName>
</protein>
<keyword evidence="1" id="KW-0175">Coiled coil</keyword>
<dbReference type="EMBL" id="WAAT01000045">
    <property type="protein sequence ID" value="KAB1067571.1"/>
    <property type="molecule type" value="Genomic_DNA"/>
</dbReference>